<keyword evidence="5" id="KW-0285">Flavoprotein</keyword>
<sequence>MTKPDEHVDVLIIGAGLSGVGAAYHLQAAFPERTYTILEARDTIGGTWDLFRYPGVRSDSDMNTLGYRFRPWTQAKAIADGASILRYIRDTATEAGIDRHIRFGHRVVRAEWSSADARWTVEAVHDGETVRLSARFLYACSGYYRYEAGHTPHFPGVERFRGTVVHPQHWPDDLDHTGKDVVVIGSGATAVTLVPAMAERAARVTMLQRSPTYIIALPSEDAIAGALRRLLGDRRAYPITRWKNVVVSTLFYRLSRRRPRVVRSIIRRATARLLPPGYDVDTHFKPRYQPWDQRLCVAPDGDLFAAIRDGRASVVTDRIEEFTETGLRLASGTELAADIVVTATGLRLQALGGVRLTVDGRDVALPETMAYKGMMLSGVPNLAFTIGYTNASWTLKADLVSEYVVRLLRHMDAHGYDRCVPANDDPTVAERPLLDFQAGYVLRAIDEFPKAGSRPPWQLGMSYAHDLLKLRHGRVDDGTLRFSSRSAARETVPMTDTNTDGTTP</sequence>
<evidence type="ECO:0000256" key="12">
    <source>
        <dbReference type="ARBA" id="ARBA00059740"/>
    </source>
</evidence>
<dbReference type="Proteomes" id="UP001165074">
    <property type="component" value="Unassembled WGS sequence"/>
</dbReference>
<dbReference type="FunFam" id="3.50.50.60:FF:000213">
    <property type="entry name" value="FAD-containing monooxygenase EthA"/>
    <property type="match status" value="1"/>
</dbReference>
<evidence type="ECO:0000256" key="13">
    <source>
        <dbReference type="ARBA" id="ARBA00073152"/>
    </source>
</evidence>
<dbReference type="GO" id="GO:0005886">
    <property type="term" value="C:plasma membrane"/>
    <property type="evidence" value="ECO:0007669"/>
    <property type="project" value="UniProtKB-SubCell"/>
</dbReference>
<dbReference type="AlphaFoldDB" id="A0A9W6S0J1"/>
<evidence type="ECO:0000256" key="10">
    <source>
        <dbReference type="ARBA" id="ARBA00023136"/>
    </source>
</evidence>
<evidence type="ECO:0000256" key="14">
    <source>
        <dbReference type="ARBA" id="ARBA00078392"/>
    </source>
</evidence>
<keyword evidence="10" id="KW-0472">Membrane</keyword>
<evidence type="ECO:0000256" key="15">
    <source>
        <dbReference type="SAM" id="MobiDB-lite"/>
    </source>
</evidence>
<name>A0A9W6S0J1_9ACTN</name>
<dbReference type="SUPFAM" id="SSF51905">
    <property type="entry name" value="FAD/NAD(P)-binding domain"/>
    <property type="match status" value="1"/>
</dbReference>
<comment type="subcellular location">
    <subcellularLocation>
        <location evidence="2">Cell membrane</location>
    </subcellularLocation>
</comment>
<evidence type="ECO:0000313" key="16">
    <source>
        <dbReference type="EMBL" id="GLY83200.1"/>
    </source>
</evidence>
<dbReference type="GO" id="GO:0004499">
    <property type="term" value="F:N,N-dimethylaniline monooxygenase activity"/>
    <property type="evidence" value="ECO:0007669"/>
    <property type="project" value="InterPro"/>
</dbReference>
<keyword evidence="4" id="KW-1003">Cell membrane</keyword>
<dbReference type="EMBL" id="BSTK01000002">
    <property type="protein sequence ID" value="GLY83200.1"/>
    <property type="molecule type" value="Genomic_DNA"/>
</dbReference>
<dbReference type="InterPro" id="IPR051820">
    <property type="entry name" value="FAD-binding_MO"/>
</dbReference>
<dbReference type="RefSeq" id="WP_285567383.1">
    <property type="nucleotide sequence ID" value="NZ_BSTK01000002.1"/>
</dbReference>
<comment type="cofactor">
    <cofactor evidence="1">
        <name>FAD</name>
        <dbReference type="ChEBI" id="CHEBI:57692"/>
    </cofactor>
</comment>
<comment type="caution">
    <text evidence="16">The sequence shown here is derived from an EMBL/GenBank/DDBJ whole genome shotgun (WGS) entry which is preliminary data.</text>
</comment>
<evidence type="ECO:0000256" key="3">
    <source>
        <dbReference type="ARBA" id="ARBA00010139"/>
    </source>
</evidence>
<organism evidence="16 17">
    <name type="scientific">Actinoallomurus iriomotensis</name>
    <dbReference type="NCBI Taxonomy" id="478107"/>
    <lineage>
        <taxon>Bacteria</taxon>
        <taxon>Bacillati</taxon>
        <taxon>Actinomycetota</taxon>
        <taxon>Actinomycetes</taxon>
        <taxon>Streptosporangiales</taxon>
        <taxon>Thermomonosporaceae</taxon>
        <taxon>Actinoallomurus</taxon>
    </lineage>
</organism>
<reference evidence="16" key="1">
    <citation type="submission" date="2023-03" db="EMBL/GenBank/DDBJ databases">
        <title>Actinoallomurus iriomotensis NBRC 103684.</title>
        <authorList>
            <person name="Ichikawa N."/>
            <person name="Sato H."/>
            <person name="Tonouchi N."/>
        </authorList>
    </citation>
    <scope>NUCLEOTIDE SEQUENCE</scope>
    <source>
        <strain evidence="16">NBRC 103684</strain>
    </source>
</reference>
<dbReference type="Gene3D" id="3.50.50.60">
    <property type="entry name" value="FAD/NAD(P)-binding domain"/>
    <property type="match status" value="2"/>
</dbReference>
<comment type="function">
    <text evidence="12">Monooxygenase able to convert a wide range of ketones to the corresponding esters or lactones via a Baeyer-Villiger oxidation reaction. Can act on long-chain aliphatic ketones (2-hexanone to 2-dodecanone) and on aromatic ketones (phenylacetone and benzylacetone). Is also able to catalyze enantioselective sulfoxidation of methyl-p-tolylsulfide. In vivo, likely functions as a BVMO, but the exact nature of the physiological substrate(s) remains to be established.</text>
</comment>
<evidence type="ECO:0000256" key="7">
    <source>
        <dbReference type="ARBA" id="ARBA00022857"/>
    </source>
</evidence>
<feature type="region of interest" description="Disordered" evidence="15">
    <location>
        <begin position="485"/>
        <end position="504"/>
    </location>
</feature>
<evidence type="ECO:0000256" key="1">
    <source>
        <dbReference type="ARBA" id="ARBA00001974"/>
    </source>
</evidence>
<protein>
    <recommendedName>
        <fullName evidence="13">FAD-containing monooxygenase EthA</fullName>
    </recommendedName>
    <alternativeName>
        <fullName evidence="14">Prodrug activator EtaA</fullName>
    </alternativeName>
</protein>
<dbReference type="FunFam" id="3.50.50.60:FF:000228">
    <property type="entry name" value="FAD-containing monooxygenase EthA"/>
    <property type="match status" value="1"/>
</dbReference>
<dbReference type="PANTHER" id="PTHR43872:SF1">
    <property type="entry name" value="MONOOXYGENASE, PUTATIVE (AFU_ORTHOLOGUE AFUA_8G02570)-RELATED"/>
    <property type="match status" value="1"/>
</dbReference>
<evidence type="ECO:0000256" key="8">
    <source>
        <dbReference type="ARBA" id="ARBA00023002"/>
    </source>
</evidence>
<dbReference type="Pfam" id="PF13450">
    <property type="entry name" value="NAD_binding_8"/>
    <property type="match status" value="1"/>
</dbReference>
<dbReference type="InterPro" id="IPR020946">
    <property type="entry name" value="Flavin_mOase-like"/>
</dbReference>
<dbReference type="GO" id="GO:0050660">
    <property type="term" value="F:flavin adenine dinucleotide binding"/>
    <property type="evidence" value="ECO:0007669"/>
    <property type="project" value="InterPro"/>
</dbReference>
<comment type="similarity">
    <text evidence="3">Belongs to the FAD-binding monooxygenase family.</text>
</comment>
<gene>
    <name evidence="16" type="ORF">Airi02_011300</name>
</gene>
<evidence type="ECO:0000256" key="11">
    <source>
        <dbReference type="ARBA" id="ARBA00051124"/>
    </source>
</evidence>
<keyword evidence="9 16" id="KW-0503">Monooxygenase</keyword>
<keyword evidence="7" id="KW-0521">NADP</keyword>
<feature type="compositionally biased region" description="Polar residues" evidence="15">
    <location>
        <begin position="494"/>
        <end position="504"/>
    </location>
</feature>
<dbReference type="Pfam" id="PF00743">
    <property type="entry name" value="FMO-like"/>
    <property type="match status" value="1"/>
</dbReference>
<evidence type="ECO:0000256" key="6">
    <source>
        <dbReference type="ARBA" id="ARBA00022827"/>
    </source>
</evidence>
<keyword evidence="17" id="KW-1185">Reference proteome</keyword>
<proteinExistence type="inferred from homology"/>
<evidence type="ECO:0000256" key="2">
    <source>
        <dbReference type="ARBA" id="ARBA00004236"/>
    </source>
</evidence>
<accession>A0A9W6S0J1</accession>
<dbReference type="GO" id="GO:0050661">
    <property type="term" value="F:NADP binding"/>
    <property type="evidence" value="ECO:0007669"/>
    <property type="project" value="InterPro"/>
</dbReference>
<dbReference type="PANTHER" id="PTHR43872">
    <property type="entry name" value="MONOOXYGENASE, PUTATIVE (AFU_ORTHOLOGUE AFUA_8G02570)-RELATED"/>
    <property type="match status" value="1"/>
</dbReference>
<evidence type="ECO:0000256" key="4">
    <source>
        <dbReference type="ARBA" id="ARBA00022475"/>
    </source>
</evidence>
<keyword evidence="6" id="KW-0274">FAD</keyword>
<keyword evidence="8" id="KW-0560">Oxidoreductase</keyword>
<evidence type="ECO:0000256" key="5">
    <source>
        <dbReference type="ARBA" id="ARBA00022630"/>
    </source>
</evidence>
<evidence type="ECO:0000256" key="9">
    <source>
        <dbReference type="ARBA" id="ARBA00023033"/>
    </source>
</evidence>
<evidence type="ECO:0000313" key="17">
    <source>
        <dbReference type="Proteomes" id="UP001165074"/>
    </source>
</evidence>
<dbReference type="InterPro" id="IPR036188">
    <property type="entry name" value="FAD/NAD-bd_sf"/>
</dbReference>
<comment type="catalytic activity">
    <reaction evidence="11">
        <text>ethionamide + NADPH + O2 + H(+) = ethionamide S-oxide + NADP(+) + H2O</text>
        <dbReference type="Rhea" id="RHEA:47616"/>
        <dbReference type="ChEBI" id="CHEBI:4885"/>
        <dbReference type="ChEBI" id="CHEBI:15377"/>
        <dbReference type="ChEBI" id="CHEBI:15378"/>
        <dbReference type="ChEBI" id="CHEBI:15379"/>
        <dbReference type="ChEBI" id="CHEBI:57783"/>
        <dbReference type="ChEBI" id="CHEBI:58349"/>
        <dbReference type="ChEBI" id="CHEBI:87805"/>
    </reaction>
</comment>